<dbReference type="OrthoDB" id="9773404at2"/>
<feature type="transmembrane region" description="Helical" evidence="6">
    <location>
        <begin position="329"/>
        <end position="351"/>
    </location>
</feature>
<accession>A0A0A3IGV5</accession>
<evidence type="ECO:0000313" key="8">
    <source>
        <dbReference type="EMBL" id="KGR82053.1"/>
    </source>
</evidence>
<dbReference type="PANTHER" id="PTHR11662:SF399">
    <property type="entry name" value="FI19708P1-RELATED"/>
    <property type="match status" value="1"/>
</dbReference>
<evidence type="ECO:0000313" key="9">
    <source>
        <dbReference type="Proteomes" id="UP000030437"/>
    </source>
</evidence>
<dbReference type="AlphaFoldDB" id="A0A0A3IGV5"/>
<evidence type="ECO:0000259" key="7">
    <source>
        <dbReference type="PROSITE" id="PS50850"/>
    </source>
</evidence>
<dbReference type="GO" id="GO:0022857">
    <property type="term" value="F:transmembrane transporter activity"/>
    <property type="evidence" value="ECO:0007669"/>
    <property type="project" value="InterPro"/>
</dbReference>
<name>A0A0A3IGV5_9BACI</name>
<gene>
    <name evidence="8" type="ORF">CD32_22430</name>
</gene>
<protein>
    <submittedName>
        <fullName evidence="8">Glucarate transporter</fullName>
    </submittedName>
</protein>
<feature type="transmembrane region" description="Helical" evidence="6">
    <location>
        <begin position="303"/>
        <end position="323"/>
    </location>
</feature>
<evidence type="ECO:0000256" key="5">
    <source>
        <dbReference type="ARBA" id="ARBA00023136"/>
    </source>
</evidence>
<feature type="transmembrane region" description="Helical" evidence="6">
    <location>
        <begin position="78"/>
        <end position="96"/>
    </location>
</feature>
<feature type="transmembrane region" description="Helical" evidence="6">
    <location>
        <begin position="166"/>
        <end position="185"/>
    </location>
</feature>
<feature type="transmembrane region" description="Helical" evidence="6">
    <location>
        <begin position="390"/>
        <end position="410"/>
    </location>
</feature>
<dbReference type="RefSeq" id="WP_036159218.1">
    <property type="nucleotide sequence ID" value="NZ_AVCX01000001.1"/>
</dbReference>
<dbReference type="CDD" id="cd17319">
    <property type="entry name" value="MFS_ExuT_GudP_like"/>
    <property type="match status" value="1"/>
</dbReference>
<feature type="transmembrane region" description="Helical" evidence="6">
    <location>
        <begin position="363"/>
        <end position="384"/>
    </location>
</feature>
<dbReference type="eggNOG" id="COG2271">
    <property type="taxonomic scope" value="Bacteria"/>
</dbReference>
<comment type="subcellular location">
    <subcellularLocation>
        <location evidence="1">Cell membrane</location>
        <topology evidence="1">Multi-pass membrane protein</topology>
    </subcellularLocation>
</comment>
<dbReference type="PANTHER" id="PTHR11662">
    <property type="entry name" value="SOLUTE CARRIER FAMILY 17"/>
    <property type="match status" value="1"/>
</dbReference>
<keyword evidence="9" id="KW-1185">Reference proteome</keyword>
<comment type="caution">
    <text evidence="8">The sequence shown here is derived from an EMBL/GenBank/DDBJ whole genome shotgun (WGS) entry which is preliminary data.</text>
</comment>
<feature type="transmembrane region" description="Helical" evidence="6">
    <location>
        <begin position="102"/>
        <end position="127"/>
    </location>
</feature>
<evidence type="ECO:0000256" key="4">
    <source>
        <dbReference type="ARBA" id="ARBA00022989"/>
    </source>
</evidence>
<feature type="domain" description="Major facilitator superfamily (MFS) profile" evidence="7">
    <location>
        <begin position="12"/>
        <end position="415"/>
    </location>
</feature>
<dbReference type="Pfam" id="PF07690">
    <property type="entry name" value="MFS_1"/>
    <property type="match status" value="1"/>
</dbReference>
<dbReference type="EMBL" id="JPVP01000060">
    <property type="protein sequence ID" value="KGR82053.1"/>
    <property type="molecule type" value="Genomic_DNA"/>
</dbReference>
<feature type="transmembrane region" description="Helical" evidence="6">
    <location>
        <begin position="229"/>
        <end position="250"/>
    </location>
</feature>
<dbReference type="SUPFAM" id="SSF103473">
    <property type="entry name" value="MFS general substrate transporter"/>
    <property type="match status" value="1"/>
</dbReference>
<keyword evidence="5 6" id="KW-0472">Membrane</keyword>
<dbReference type="InterPro" id="IPR036259">
    <property type="entry name" value="MFS_trans_sf"/>
</dbReference>
<feature type="transmembrane region" description="Helical" evidence="6">
    <location>
        <begin position="12"/>
        <end position="34"/>
    </location>
</feature>
<sequence length="422" mass="47381">MKKKPTKVRWGLAFFFFIIGVIAYMDRSNISIIAKPMMDDLGLDKVQFGMLASLFSLGYALIQIPAGLLAEKFGPRKMITFALIWWSVFTGLTGLVKSHGLLFAVRFLFGIGEGPMFPANAVFNTNWFRRDEKARASSALLAGSYFGPVIAPIVTVYIYQYFGWQAVFYIFGAIGILIAVVWWVIARDYPEIHKLVNEQEKEYILEGREIVNTDKARAPWNIFLKSYRFWALGLQYFVVLYIITFFLVWLPTYLLEDRGFSLTKMGFAASLPWLAILITVMTGGMISDSLVRKGFSKQISRSSLAIVGLIIFIISMYLAVITVSPYMNVLWLSICLGSLGFTVVCSWASATDLGRNFSGSVSAWMNLWGNLGAFLSPLLCGWLAEKFGWNITLGLTIIPVFAAAILWLFVKPDTSLLNTNEE</sequence>
<dbReference type="Gene3D" id="1.20.1250.20">
    <property type="entry name" value="MFS general substrate transporter like domains"/>
    <property type="match status" value="2"/>
</dbReference>
<dbReference type="InterPro" id="IPR020846">
    <property type="entry name" value="MFS_dom"/>
</dbReference>
<evidence type="ECO:0000256" key="2">
    <source>
        <dbReference type="ARBA" id="ARBA00022448"/>
    </source>
</evidence>
<evidence type="ECO:0000256" key="1">
    <source>
        <dbReference type="ARBA" id="ARBA00004651"/>
    </source>
</evidence>
<keyword evidence="2" id="KW-0813">Transport</keyword>
<dbReference type="STRING" id="1220589.CD32_22430"/>
<keyword evidence="3 6" id="KW-0812">Transmembrane</keyword>
<evidence type="ECO:0000256" key="6">
    <source>
        <dbReference type="SAM" id="Phobius"/>
    </source>
</evidence>
<feature type="transmembrane region" description="Helical" evidence="6">
    <location>
        <begin position="270"/>
        <end position="291"/>
    </location>
</feature>
<dbReference type="Proteomes" id="UP000030437">
    <property type="component" value="Unassembled WGS sequence"/>
</dbReference>
<keyword evidence="4 6" id="KW-1133">Transmembrane helix</keyword>
<evidence type="ECO:0000256" key="3">
    <source>
        <dbReference type="ARBA" id="ARBA00022692"/>
    </source>
</evidence>
<dbReference type="PROSITE" id="PS50850">
    <property type="entry name" value="MFS"/>
    <property type="match status" value="1"/>
</dbReference>
<reference evidence="8 9" key="1">
    <citation type="submission" date="2014-02" db="EMBL/GenBank/DDBJ databases">
        <title>Draft genome sequence of Lysinibacillus odysseyi NBRC 100172.</title>
        <authorList>
            <person name="Zhang F."/>
            <person name="Wang G."/>
            <person name="Zhang L."/>
        </authorList>
    </citation>
    <scope>NUCLEOTIDE SEQUENCE [LARGE SCALE GENOMIC DNA]</scope>
    <source>
        <strain evidence="8 9">NBRC 100172</strain>
    </source>
</reference>
<feature type="transmembrane region" description="Helical" evidence="6">
    <location>
        <begin position="139"/>
        <end position="160"/>
    </location>
</feature>
<organism evidence="8 9">
    <name type="scientific">Lysinibacillus odysseyi 34hs-1 = NBRC 100172</name>
    <dbReference type="NCBI Taxonomy" id="1220589"/>
    <lineage>
        <taxon>Bacteria</taxon>
        <taxon>Bacillati</taxon>
        <taxon>Bacillota</taxon>
        <taxon>Bacilli</taxon>
        <taxon>Bacillales</taxon>
        <taxon>Bacillaceae</taxon>
        <taxon>Lysinibacillus</taxon>
    </lineage>
</organism>
<dbReference type="InterPro" id="IPR050382">
    <property type="entry name" value="MFS_Na/Anion_cotransporter"/>
</dbReference>
<feature type="transmembrane region" description="Helical" evidence="6">
    <location>
        <begin position="46"/>
        <end position="66"/>
    </location>
</feature>
<dbReference type="InterPro" id="IPR011701">
    <property type="entry name" value="MFS"/>
</dbReference>
<proteinExistence type="predicted"/>
<dbReference type="GO" id="GO:0005886">
    <property type="term" value="C:plasma membrane"/>
    <property type="evidence" value="ECO:0007669"/>
    <property type="project" value="UniProtKB-SubCell"/>
</dbReference>